<dbReference type="CDD" id="cd03794">
    <property type="entry name" value="GT4_WbuB-like"/>
    <property type="match status" value="1"/>
</dbReference>
<evidence type="ECO:0000259" key="1">
    <source>
        <dbReference type="Pfam" id="PF13579"/>
    </source>
</evidence>
<accession>A0A3A1YRI9</accession>
<dbReference type="SUPFAM" id="SSF53756">
    <property type="entry name" value="UDP-Glycosyltransferase/glycogen phosphorylase"/>
    <property type="match status" value="1"/>
</dbReference>
<keyword evidence="5" id="KW-1185">Reference proteome</keyword>
<sequence length="408" mass="45855">MKPCIWYVSKYVSPPAKASAGGRGYLIMRELAKLGYNCVIITSDSNKLAEVPRLDSPYKIEKVDGLQLCWLRTMKYDVAKSMRRVLSWFDFEWRLLRFPKSSLPRPDVVVVSSLSLLTVLNGFWWRKWLGCRLVVEIRDIWPLTLVEEGGVSRWNPFVLALGFIEKLAYKHADEVVGTMPNLQAHVTKVLGYPRLVHCVPMGVDETALAVPPPLPEDYRLKWIPQGKFVVAHVGSMGIANALDTFLLCARSLQDQPHIHFLLVGDGDLRKAYEAEYGSLPNITFAPKVPKDQVSSVLGYCDVVYFSVHVSEVWVYGQSLNKVIDYMLAGKPVVASYTGYPSMINEAQCGSFVPAGNVGALADEIKRYADMGAPEREAMGNKGREWLLANRQYRTLAQQYADILFPEDT</sequence>
<dbReference type="GO" id="GO:0016757">
    <property type="term" value="F:glycosyltransferase activity"/>
    <property type="evidence" value="ECO:0007669"/>
    <property type="project" value="UniProtKB-ARBA"/>
</dbReference>
<dbReference type="InterPro" id="IPR028098">
    <property type="entry name" value="Glyco_trans_4-like_N"/>
</dbReference>
<dbReference type="Gene3D" id="3.40.50.2000">
    <property type="entry name" value="Glycogen Phosphorylase B"/>
    <property type="match status" value="2"/>
</dbReference>
<reference evidence="4 5" key="1">
    <citation type="submission" date="2017-08" db="EMBL/GenBank/DDBJ databases">
        <title>Pusillimonas indicus sp. nov., a member of the family Alcaligenaceae isolated from surface seawater.</title>
        <authorList>
            <person name="Li J."/>
        </authorList>
    </citation>
    <scope>NUCLEOTIDE SEQUENCE [LARGE SCALE GENOMIC DNA]</scope>
    <source>
        <strain evidence="2 5">17-4A</strain>
        <strain evidence="3 4">L52-1-41</strain>
    </source>
</reference>
<evidence type="ECO:0000313" key="4">
    <source>
        <dbReference type="Proteomes" id="UP000266206"/>
    </source>
</evidence>
<dbReference type="OrthoDB" id="9787293at2"/>
<organism evidence="3 4">
    <name type="scientific">Neopusillimonas maritima</name>
    <dbReference type="NCBI Taxonomy" id="2026239"/>
    <lineage>
        <taxon>Bacteria</taxon>
        <taxon>Pseudomonadati</taxon>
        <taxon>Pseudomonadota</taxon>
        <taxon>Betaproteobacteria</taxon>
        <taxon>Burkholderiales</taxon>
        <taxon>Alcaligenaceae</taxon>
        <taxon>Neopusillimonas</taxon>
    </lineage>
</organism>
<gene>
    <name evidence="2" type="ORF">CJO09_07255</name>
    <name evidence="3" type="ORF">CJP73_12310</name>
</gene>
<evidence type="ECO:0000313" key="5">
    <source>
        <dbReference type="Proteomes" id="UP000266483"/>
    </source>
</evidence>
<dbReference type="Proteomes" id="UP000266206">
    <property type="component" value="Unassembled WGS sequence"/>
</dbReference>
<dbReference type="RefSeq" id="WP_119441765.1">
    <property type="nucleotide sequence ID" value="NZ_CP170494.1"/>
</dbReference>
<feature type="domain" description="Glycosyltransferase subfamily 4-like N-terminal" evidence="1">
    <location>
        <begin position="27"/>
        <end position="201"/>
    </location>
</feature>
<proteinExistence type="predicted"/>
<dbReference type="Pfam" id="PF13579">
    <property type="entry name" value="Glyco_trans_4_4"/>
    <property type="match status" value="1"/>
</dbReference>
<dbReference type="Pfam" id="PF13692">
    <property type="entry name" value="Glyco_trans_1_4"/>
    <property type="match status" value="1"/>
</dbReference>
<comment type="caution">
    <text evidence="3">The sequence shown here is derived from an EMBL/GenBank/DDBJ whole genome shotgun (WGS) entry which is preliminary data.</text>
</comment>
<evidence type="ECO:0000313" key="3">
    <source>
        <dbReference type="EMBL" id="RIY40121.1"/>
    </source>
</evidence>
<dbReference type="EMBL" id="NQOU01000002">
    <property type="protein sequence ID" value="RII83387.1"/>
    <property type="molecule type" value="Genomic_DNA"/>
</dbReference>
<dbReference type="EMBL" id="NQYH01000011">
    <property type="protein sequence ID" value="RIY40121.1"/>
    <property type="molecule type" value="Genomic_DNA"/>
</dbReference>
<dbReference type="AlphaFoldDB" id="A0A3A1YRI9"/>
<evidence type="ECO:0000313" key="2">
    <source>
        <dbReference type="EMBL" id="RII83387.1"/>
    </source>
</evidence>
<protein>
    <recommendedName>
        <fullName evidence="1">Glycosyltransferase subfamily 4-like N-terminal domain-containing protein</fullName>
    </recommendedName>
</protein>
<dbReference type="Proteomes" id="UP000266483">
    <property type="component" value="Unassembled WGS sequence"/>
</dbReference>
<dbReference type="PANTHER" id="PTHR12526:SF622">
    <property type="entry name" value="GLYCOSYLTRANSFERASE (GROUP I)"/>
    <property type="match status" value="1"/>
</dbReference>
<name>A0A3A1YRI9_9BURK</name>
<dbReference type="PANTHER" id="PTHR12526">
    <property type="entry name" value="GLYCOSYLTRANSFERASE"/>
    <property type="match status" value="1"/>
</dbReference>